<feature type="transmembrane region" description="Helical" evidence="6">
    <location>
        <begin position="415"/>
        <end position="437"/>
    </location>
</feature>
<evidence type="ECO:0000256" key="6">
    <source>
        <dbReference type="SAM" id="Phobius"/>
    </source>
</evidence>
<dbReference type="PROSITE" id="PS50850">
    <property type="entry name" value="MFS"/>
    <property type="match status" value="1"/>
</dbReference>
<feature type="transmembrane region" description="Helical" evidence="6">
    <location>
        <begin position="384"/>
        <end position="403"/>
    </location>
</feature>
<keyword evidence="5 6" id="KW-0472">Membrane</keyword>
<feature type="transmembrane region" description="Helical" evidence="6">
    <location>
        <begin position="189"/>
        <end position="209"/>
    </location>
</feature>
<dbReference type="InterPro" id="IPR036259">
    <property type="entry name" value="MFS_trans_sf"/>
</dbReference>
<dbReference type="RefSeq" id="WP_200607339.1">
    <property type="nucleotide sequence ID" value="NZ_CP071517.1"/>
</dbReference>
<dbReference type="PANTHER" id="PTHR42718">
    <property type="entry name" value="MAJOR FACILITATOR SUPERFAMILY MULTIDRUG TRANSPORTER MFSC"/>
    <property type="match status" value="1"/>
</dbReference>
<evidence type="ECO:0000259" key="7">
    <source>
        <dbReference type="PROSITE" id="PS50850"/>
    </source>
</evidence>
<feature type="transmembrane region" description="Helical" evidence="6">
    <location>
        <begin position="221"/>
        <end position="247"/>
    </location>
</feature>
<feature type="transmembrane region" description="Helical" evidence="6">
    <location>
        <begin position="253"/>
        <end position="272"/>
    </location>
</feature>
<dbReference type="EMBL" id="CP071517">
    <property type="protein sequence ID" value="QSX73913.1"/>
    <property type="molecule type" value="Genomic_DNA"/>
</dbReference>
<feature type="transmembrane region" description="Helical" evidence="6">
    <location>
        <begin position="324"/>
        <end position="347"/>
    </location>
</feature>
<accession>A0ABX7R719</accession>
<dbReference type="InterPro" id="IPR020846">
    <property type="entry name" value="MFS_dom"/>
</dbReference>
<dbReference type="InterPro" id="IPR011701">
    <property type="entry name" value="MFS"/>
</dbReference>
<evidence type="ECO:0000256" key="2">
    <source>
        <dbReference type="ARBA" id="ARBA00022448"/>
    </source>
</evidence>
<evidence type="ECO:0000256" key="3">
    <source>
        <dbReference type="ARBA" id="ARBA00022692"/>
    </source>
</evidence>
<dbReference type="SUPFAM" id="SSF103473">
    <property type="entry name" value="MFS general substrate transporter"/>
    <property type="match status" value="1"/>
</dbReference>
<feature type="transmembrane region" description="Helical" evidence="6">
    <location>
        <begin position="159"/>
        <end position="177"/>
    </location>
</feature>
<comment type="subcellular location">
    <subcellularLocation>
        <location evidence="1">Membrane</location>
        <topology evidence="1">Multi-pass membrane protein</topology>
    </subcellularLocation>
</comment>
<dbReference type="Proteomes" id="UP000663400">
    <property type="component" value="Chromosome"/>
</dbReference>
<reference evidence="8 9" key="1">
    <citation type="submission" date="2021-02" db="EMBL/GenBank/DDBJ databases">
        <title>Lysobacter arenosi sp. nov., isolated from soil of gangwondo yeongwol, south Korea.</title>
        <authorList>
            <person name="Kim K.R."/>
            <person name="Kim K.H."/>
            <person name="Jeon C.O."/>
        </authorList>
    </citation>
    <scope>NUCLEOTIDE SEQUENCE [LARGE SCALE GENOMIC DNA]</scope>
    <source>
        <strain evidence="8 9">R7</strain>
    </source>
</reference>
<name>A0ABX7R719_9GAMM</name>
<gene>
    <name evidence="8" type="ORF">HIV01_011820</name>
</gene>
<feature type="transmembrane region" description="Helical" evidence="6">
    <location>
        <begin position="354"/>
        <end position="372"/>
    </location>
</feature>
<protein>
    <submittedName>
        <fullName evidence="8">MFS transporter</fullName>
    </submittedName>
</protein>
<organism evidence="8 9">
    <name type="scientific">Lysobacter arenosi</name>
    <dbReference type="NCBI Taxonomy" id="2795387"/>
    <lineage>
        <taxon>Bacteria</taxon>
        <taxon>Pseudomonadati</taxon>
        <taxon>Pseudomonadota</taxon>
        <taxon>Gammaproteobacteria</taxon>
        <taxon>Lysobacterales</taxon>
        <taxon>Lysobacteraceae</taxon>
        <taxon>Lysobacter</taxon>
    </lineage>
</organism>
<keyword evidence="3 6" id="KW-0812">Transmembrane</keyword>
<proteinExistence type="predicted"/>
<dbReference type="Pfam" id="PF07690">
    <property type="entry name" value="MFS_1"/>
    <property type="match status" value="1"/>
</dbReference>
<feature type="transmembrane region" description="Helical" evidence="6">
    <location>
        <begin position="95"/>
        <end position="117"/>
    </location>
</feature>
<dbReference type="PANTHER" id="PTHR42718:SF9">
    <property type="entry name" value="MAJOR FACILITATOR SUPERFAMILY MULTIDRUG TRANSPORTER MFSC"/>
    <property type="match status" value="1"/>
</dbReference>
<feature type="domain" description="Major facilitator superfamily (MFS) profile" evidence="7">
    <location>
        <begin position="34"/>
        <end position="531"/>
    </location>
</feature>
<evidence type="ECO:0000256" key="1">
    <source>
        <dbReference type="ARBA" id="ARBA00004141"/>
    </source>
</evidence>
<feature type="transmembrane region" description="Helical" evidence="6">
    <location>
        <begin position="284"/>
        <end position="304"/>
    </location>
</feature>
<keyword evidence="2" id="KW-0813">Transport</keyword>
<feature type="transmembrane region" description="Helical" evidence="6">
    <location>
        <begin position="508"/>
        <end position="530"/>
    </location>
</feature>
<evidence type="ECO:0000313" key="8">
    <source>
        <dbReference type="EMBL" id="QSX73913.1"/>
    </source>
</evidence>
<dbReference type="Gene3D" id="1.20.1250.20">
    <property type="entry name" value="MFS general substrate transporter like domains"/>
    <property type="match status" value="1"/>
</dbReference>
<evidence type="ECO:0000256" key="4">
    <source>
        <dbReference type="ARBA" id="ARBA00022989"/>
    </source>
</evidence>
<keyword evidence="4 6" id="KW-1133">Transmembrane helix</keyword>
<feature type="transmembrane region" description="Helical" evidence="6">
    <location>
        <begin position="29"/>
        <end position="50"/>
    </location>
</feature>
<feature type="transmembrane region" description="Helical" evidence="6">
    <location>
        <begin position="129"/>
        <end position="147"/>
    </location>
</feature>
<sequence>MSQVAPREWLPHERPLFPGSPSTPHHPTWLRWAFGLTGALVAITGSLGNAMVTTNLLQLQGSLGVTATEIAWLPAAYVMTNVSANLILIKFRQQFGLRLFTEISLVLYALVTFGHLFVHGPGSAIAVRAAHGIVGAALTTLGVFYMIQALPAQHRLRALAIGIGVSQIGAPIARVISPDLLEFGEWRGLYLFELGLALLSLGAVLLLRLPPGDRYKVFERLDALSITLLSVGMALLCAVLSLGRIVWWREAPWIGWCLAGSIVLVVAGVAVEHFRTNPLINTRWLSSGLMLRLGIAIILLRMALSEQSVGAVGFLQAMGLTNEQMRGLFAVVLLGCIIGIATSAMTVRPVLTRVPALIALTCILIGALMDAYSSNLTRPPQLMVSQFLIGFGSTFFLAPALIAGVGSVIAQPRNLISFFVMFSITQNVGALFGSAFLSTFQVIREKYHSSQLVEPLTLLDPLVAARIQSGANVYGQAVTDPALRNAQGLRQLAAAASREANVLAYNDVYFAIAAIAVMTMIWLTIVATRARLQARRERRLAALATAGSTP</sequence>
<evidence type="ECO:0000256" key="5">
    <source>
        <dbReference type="ARBA" id="ARBA00023136"/>
    </source>
</evidence>
<feature type="transmembrane region" description="Helical" evidence="6">
    <location>
        <begin position="70"/>
        <end position="88"/>
    </location>
</feature>
<keyword evidence="9" id="KW-1185">Reference proteome</keyword>
<evidence type="ECO:0000313" key="9">
    <source>
        <dbReference type="Proteomes" id="UP000663400"/>
    </source>
</evidence>